<feature type="region of interest" description="Disordered" evidence="7">
    <location>
        <begin position="170"/>
        <end position="196"/>
    </location>
</feature>
<evidence type="ECO:0000256" key="2">
    <source>
        <dbReference type="ARBA" id="ARBA00022833"/>
    </source>
</evidence>
<evidence type="ECO:0000259" key="8">
    <source>
        <dbReference type="PROSITE" id="PS50048"/>
    </source>
</evidence>
<dbReference type="EMBL" id="GG657458">
    <property type="protein sequence ID" value="OAT10034.1"/>
    <property type="molecule type" value="Genomic_DNA"/>
</dbReference>
<dbReference type="Pfam" id="PF04082">
    <property type="entry name" value="Fungal_trans"/>
    <property type="match status" value="1"/>
</dbReference>
<feature type="compositionally biased region" description="Basic and acidic residues" evidence="7">
    <location>
        <begin position="127"/>
        <end position="136"/>
    </location>
</feature>
<dbReference type="CDD" id="cd12148">
    <property type="entry name" value="fungal_TF_MHR"/>
    <property type="match status" value="1"/>
</dbReference>
<feature type="compositionally biased region" description="Basic and acidic residues" evidence="7">
    <location>
        <begin position="187"/>
        <end position="196"/>
    </location>
</feature>
<dbReference type="CDD" id="cd00067">
    <property type="entry name" value="GAL4"/>
    <property type="match status" value="1"/>
</dbReference>
<dbReference type="InterPro" id="IPR051430">
    <property type="entry name" value="Fungal_TF_Env_Response"/>
</dbReference>
<evidence type="ECO:0000256" key="4">
    <source>
        <dbReference type="ARBA" id="ARBA00023125"/>
    </source>
</evidence>
<dbReference type="GO" id="GO:0006351">
    <property type="term" value="P:DNA-templated transcription"/>
    <property type="evidence" value="ECO:0007669"/>
    <property type="project" value="InterPro"/>
</dbReference>
<reference evidence="10" key="1">
    <citation type="journal article" date="2015" name="PLoS Genet.">
        <title>The dynamic genome and transcriptome of the human fungal pathogen Blastomyces and close relative Emmonsia.</title>
        <authorList>
            <person name="Munoz J.F."/>
            <person name="Gauthier G.M."/>
            <person name="Desjardins C.A."/>
            <person name="Gallo J.E."/>
            <person name="Holder J."/>
            <person name="Sullivan T.D."/>
            <person name="Marty A.J."/>
            <person name="Carmen J.C."/>
            <person name="Chen Z."/>
            <person name="Ding L."/>
            <person name="Gujja S."/>
            <person name="Magrini V."/>
            <person name="Misas E."/>
            <person name="Mitreva M."/>
            <person name="Priest M."/>
            <person name="Saif S."/>
            <person name="Whiston E.A."/>
            <person name="Young S."/>
            <person name="Zeng Q."/>
            <person name="Goldman W.E."/>
            <person name="Mardis E.R."/>
            <person name="Taylor J.W."/>
            <person name="McEwen J.G."/>
            <person name="Clay O.K."/>
            <person name="Klein B.S."/>
            <person name="Cuomo C.A."/>
        </authorList>
    </citation>
    <scope>NUCLEOTIDE SEQUENCE [LARGE SCALE GENOMIC DNA]</scope>
    <source>
        <strain evidence="10">SLH14081</strain>
    </source>
</reference>
<dbReference type="SMART" id="SM00066">
    <property type="entry name" value="GAL4"/>
    <property type="match status" value="1"/>
</dbReference>
<keyword evidence="3" id="KW-0805">Transcription regulation</keyword>
<proteinExistence type="predicted"/>
<dbReference type="VEuPathDB" id="FungiDB:BDBG_05716"/>
<dbReference type="Gene3D" id="4.10.240.10">
    <property type="entry name" value="Zn(2)-C6 fungal-type DNA-binding domain"/>
    <property type="match status" value="1"/>
</dbReference>
<dbReference type="SMART" id="SM00906">
    <property type="entry name" value="Fungal_trans"/>
    <property type="match status" value="1"/>
</dbReference>
<dbReference type="GeneID" id="8503837"/>
<dbReference type="GO" id="GO:0008270">
    <property type="term" value="F:zinc ion binding"/>
    <property type="evidence" value="ECO:0007669"/>
    <property type="project" value="InterPro"/>
</dbReference>
<feature type="domain" description="Zn(2)-C6 fungal-type" evidence="8">
    <location>
        <begin position="31"/>
        <end position="65"/>
    </location>
</feature>
<dbReference type="InterPro" id="IPR001138">
    <property type="entry name" value="Zn2Cys6_DnaBD"/>
</dbReference>
<evidence type="ECO:0000313" key="10">
    <source>
        <dbReference type="Proteomes" id="UP000002038"/>
    </source>
</evidence>
<evidence type="ECO:0000313" key="9">
    <source>
        <dbReference type="EMBL" id="OAT10034.1"/>
    </source>
</evidence>
<keyword evidence="5" id="KW-0804">Transcription</keyword>
<feature type="region of interest" description="Disordered" evidence="7">
    <location>
        <begin position="69"/>
        <end position="138"/>
    </location>
</feature>
<evidence type="ECO:0000256" key="6">
    <source>
        <dbReference type="ARBA" id="ARBA00023242"/>
    </source>
</evidence>
<keyword evidence="6" id="KW-0539">Nucleus</keyword>
<dbReference type="SUPFAM" id="SSF57701">
    <property type="entry name" value="Zn2/Cys6 DNA-binding domain"/>
    <property type="match status" value="1"/>
</dbReference>
<feature type="region of interest" description="Disordered" evidence="7">
    <location>
        <begin position="762"/>
        <end position="789"/>
    </location>
</feature>
<protein>
    <submittedName>
        <fullName evidence="9">C6 zinc finger domain-containing protein</fullName>
    </submittedName>
</protein>
<evidence type="ECO:0000256" key="5">
    <source>
        <dbReference type="ARBA" id="ARBA00023163"/>
    </source>
</evidence>
<keyword evidence="2" id="KW-0862">Zinc</keyword>
<feature type="region of interest" description="Disordered" evidence="7">
    <location>
        <begin position="1"/>
        <end position="29"/>
    </location>
</feature>
<name>A0A179UPU5_BLAGS</name>
<sequence>MHHIYGMMHGNEIQSYTGDAPPRKRRRPALACDQCRRRKIRCDQKVPCDQCHRSKKSLSIHACTYTHAQTSAGPSSSSSARCCDSSQPQRPSALQAPPAPTVPIPQISRPGNFPSYPSPFTANESDQSTHADDQRSDVTGSIRNVAQDLQSAATIQALVDRVRLLEKKLAQSTSTSSVAASSSPGGRRLDALEDREALHTPVRGTFSKTRFFGQSHWMNCAKEFNMVYNLRHRLEVEDNSGISRMMDRCKTLARAIKVRRPTRQPAISDLTDLVPPRETADQLVSGYLLTFETVYRILHVPTFQQEYAQLWNPPQSASPAFVVRLLLVMALGTCFYKGPGSSITPRITAAPWIYAAQSWLGGPSEKSRVNIAAVQIHCLLLLARQSCAIDGDLVWISAGSLLRAAMYVGLHRDPQYLPKMPVFQAELRRRLWATVLELLLQSSMDAGGAPLVSLQDYDCESPSNIDDHDMNPDDPEAVPHVTNGFTHTSVQIALVKSFPIRLQMAKAMNDIRSEPSYDEVLRLSSKLTAIQRDSSLHLFNAAHHSQDRASQPSAFQTQSVSLLTNRFLLALHHPFAVKAKTNLKYYFSRKICLDAALQILSPNKGNHSQDNNENAAASTNSDDDDFDRLKLHAGGFIRSSAIYAQFTISLELIYQLQEDMPGYFLSTPASLSTTSSSATQTWRRELHTATDNYMRLATARIRAGETNVKGYIFSACVLAQIKAMEAGVAEVEGSIMEAAKEALDQCYLWLKERAKLLGEREVEVSSEEDEGTGLDTHNTIYGERGDSAESETQRIEFADWGSQFLFDIPDSWLFSAIPSGDL</sequence>
<dbReference type="InterPro" id="IPR036864">
    <property type="entry name" value="Zn2-C6_fun-type_DNA-bd_sf"/>
</dbReference>
<dbReference type="Pfam" id="PF00172">
    <property type="entry name" value="Zn_clus"/>
    <property type="match status" value="1"/>
</dbReference>
<keyword evidence="10" id="KW-1185">Reference proteome</keyword>
<dbReference type="GO" id="GO:0001228">
    <property type="term" value="F:DNA-binding transcription activator activity, RNA polymerase II-specific"/>
    <property type="evidence" value="ECO:0007669"/>
    <property type="project" value="TreeGrafter"/>
</dbReference>
<dbReference type="GO" id="GO:0000978">
    <property type="term" value="F:RNA polymerase II cis-regulatory region sequence-specific DNA binding"/>
    <property type="evidence" value="ECO:0007669"/>
    <property type="project" value="TreeGrafter"/>
</dbReference>
<dbReference type="OrthoDB" id="4337792at2759"/>
<dbReference type="AlphaFoldDB" id="A0A179UPU5"/>
<accession>A0A179UPU5</accession>
<evidence type="ECO:0000256" key="3">
    <source>
        <dbReference type="ARBA" id="ARBA00023015"/>
    </source>
</evidence>
<feature type="compositionally biased region" description="Low complexity" evidence="7">
    <location>
        <begin position="172"/>
        <end position="183"/>
    </location>
</feature>
<dbReference type="GO" id="GO:0005634">
    <property type="term" value="C:nucleus"/>
    <property type="evidence" value="ECO:0007669"/>
    <property type="project" value="TreeGrafter"/>
</dbReference>
<keyword evidence="4" id="KW-0238">DNA-binding</keyword>
<dbReference type="PROSITE" id="PS50048">
    <property type="entry name" value="ZN2_CY6_FUNGAL_2"/>
    <property type="match status" value="1"/>
</dbReference>
<organism evidence="9 10">
    <name type="scientific">Blastomyces gilchristii (strain SLH14081)</name>
    <name type="common">Blastomyces dermatitidis</name>
    <dbReference type="NCBI Taxonomy" id="559298"/>
    <lineage>
        <taxon>Eukaryota</taxon>
        <taxon>Fungi</taxon>
        <taxon>Dikarya</taxon>
        <taxon>Ascomycota</taxon>
        <taxon>Pezizomycotina</taxon>
        <taxon>Eurotiomycetes</taxon>
        <taxon>Eurotiomycetidae</taxon>
        <taxon>Onygenales</taxon>
        <taxon>Ajellomycetaceae</taxon>
        <taxon>Blastomyces</taxon>
    </lineage>
</organism>
<evidence type="ECO:0000256" key="7">
    <source>
        <dbReference type="SAM" id="MobiDB-lite"/>
    </source>
</evidence>
<dbReference type="PANTHER" id="PTHR31944:SF131">
    <property type="entry name" value="HEME-RESPONSIVE ZINC FINGER TRANSCRIPTION FACTOR HAP1"/>
    <property type="match status" value="1"/>
</dbReference>
<dbReference type="Proteomes" id="UP000002038">
    <property type="component" value="Unassembled WGS sequence"/>
</dbReference>
<dbReference type="RefSeq" id="XP_031579126.1">
    <property type="nucleotide sequence ID" value="XM_031722282.1"/>
</dbReference>
<feature type="compositionally biased region" description="Low complexity" evidence="7">
    <location>
        <begin position="71"/>
        <end position="86"/>
    </location>
</feature>
<evidence type="ECO:0000256" key="1">
    <source>
        <dbReference type="ARBA" id="ARBA00022723"/>
    </source>
</evidence>
<dbReference type="KEGG" id="bgh:BDBG_05716"/>
<dbReference type="InterPro" id="IPR007219">
    <property type="entry name" value="XnlR_reg_dom"/>
</dbReference>
<keyword evidence="1" id="KW-0479">Metal-binding</keyword>
<dbReference type="PANTHER" id="PTHR31944">
    <property type="entry name" value="HEME-RESPONSIVE ZINC FINGER TRANSCRIPTION FACTOR HAP1"/>
    <property type="match status" value="1"/>
</dbReference>
<gene>
    <name evidence="9" type="ORF">BDBG_05716</name>
</gene>